<keyword evidence="5" id="KW-0378">Hydrolase</keyword>
<dbReference type="SUPFAM" id="SSF142823">
    <property type="entry name" value="ComB-like"/>
    <property type="match status" value="1"/>
</dbReference>
<dbReference type="InterPro" id="IPR036702">
    <property type="entry name" value="ComB-like_sf"/>
</dbReference>
<evidence type="ECO:0000313" key="9">
    <source>
        <dbReference type="Proteomes" id="UP001374893"/>
    </source>
</evidence>
<dbReference type="InterPro" id="IPR005238">
    <property type="entry name" value="ComB-like"/>
</dbReference>
<dbReference type="EC" id="3.1.3.71" evidence="3"/>
<sequence>MSGIRLASGESAAGEASARGDVIVLIDALRATTTITTALAHGIRAVIPVAKVEDCIGELTAGERGGQKLPGVDLDNSPRSFLSDSHRGKRLTITTTNGTRCLEAAATHPMAIVLLGAFVNLTATARAAERIAAHYGKDITMLAAGRLKEDAVEDNLTAELMAEVIRSGEPAAPSDIHLKTFLEGGSGRNLLNLGLREDIDFCARLDEFDLVPVYRNGKCRPLAADEPPLHGFPG</sequence>
<dbReference type="PANTHER" id="PTHR37311">
    <property type="entry name" value="2-PHOSPHOSULFOLACTATE PHOSPHATASE-RELATED"/>
    <property type="match status" value="1"/>
</dbReference>
<dbReference type="Gene3D" id="3.90.1560.10">
    <property type="entry name" value="ComB-like"/>
    <property type="match status" value="1"/>
</dbReference>
<dbReference type="Proteomes" id="UP001374893">
    <property type="component" value="Chromosome"/>
</dbReference>
<dbReference type="EMBL" id="AP024702">
    <property type="protein sequence ID" value="BCX49872.1"/>
    <property type="molecule type" value="Genomic_DNA"/>
</dbReference>
<evidence type="ECO:0000256" key="5">
    <source>
        <dbReference type="ARBA" id="ARBA00022801"/>
    </source>
</evidence>
<gene>
    <name evidence="8" type="primary">comB</name>
    <name evidence="8" type="ORF">HAHE_37800</name>
</gene>
<evidence type="ECO:0000313" key="8">
    <source>
        <dbReference type="EMBL" id="BCX49872.1"/>
    </source>
</evidence>
<dbReference type="RefSeq" id="WP_338686675.1">
    <property type="nucleotide sequence ID" value="NZ_AP024702.1"/>
</dbReference>
<comment type="cofactor">
    <cofactor evidence="1">
        <name>Mg(2+)</name>
        <dbReference type="ChEBI" id="CHEBI:18420"/>
    </cofactor>
</comment>
<dbReference type="PANTHER" id="PTHR37311:SF1">
    <property type="entry name" value="2-PHOSPHOSULFOLACTATE PHOSPHATASE-RELATED"/>
    <property type="match status" value="1"/>
</dbReference>
<keyword evidence="9" id="KW-1185">Reference proteome</keyword>
<protein>
    <recommendedName>
        <fullName evidence="4">Probable 2-phosphosulfolactate phosphatase</fullName>
        <ecNumber evidence="3">3.1.3.71</ecNumber>
    </recommendedName>
</protein>
<dbReference type="Pfam" id="PF04029">
    <property type="entry name" value="2-ph_phosp"/>
    <property type="match status" value="1"/>
</dbReference>
<proteinExistence type="inferred from homology"/>
<evidence type="ECO:0000256" key="6">
    <source>
        <dbReference type="ARBA" id="ARBA00022842"/>
    </source>
</evidence>
<keyword evidence="6" id="KW-0460">Magnesium</keyword>
<evidence type="ECO:0000256" key="1">
    <source>
        <dbReference type="ARBA" id="ARBA00001946"/>
    </source>
</evidence>
<organism evidence="8 9">
    <name type="scientific">Haloferula helveola</name>
    <dbReference type="NCBI Taxonomy" id="490095"/>
    <lineage>
        <taxon>Bacteria</taxon>
        <taxon>Pseudomonadati</taxon>
        <taxon>Verrucomicrobiota</taxon>
        <taxon>Verrucomicrobiia</taxon>
        <taxon>Verrucomicrobiales</taxon>
        <taxon>Verrucomicrobiaceae</taxon>
        <taxon>Haloferula</taxon>
    </lineage>
</organism>
<comment type="catalytic activity">
    <reaction evidence="7">
        <text>(2R)-O-phospho-3-sulfolactate + H2O = (2R)-3-sulfolactate + phosphate</text>
        <dbReference type="Rhea" id="RHEA:23416"/>
        <dbReference type="ChEBI" id="CHEBI:15377"/>
        <dbReference type="ChEBI" id="CHEBI:15597"/>
        <dbReference type="ChEBI" id="CHEBI:43474"/>
        <dbReference type="ChEBI" id="CHEBI:58738"/>
        <dbReference type="EC" id="3.1.3.71"/>
    </reaction>
</comment>
<reference evidence="8 9" key="1">
    <citation type="submission" date="2021-06" db="EMBL/GenBank/DDBJ databases">
        <title>Complete genome of Haloferula helveola possessing various polysaccharide degrading enzymes.</title>
        <authorList>
            <person name="Takami H."/>
            <person name="Huang C."/>
            <person name="Hamasaki K."/>
        </authorList>
    </citation>
    <scope>NUCLEOTIDE SEQUENCE [LARGE SCALE GENOMIC DNA]</scope>
    <source>
        <strain evidence="8 9">CN-1</strain>
    </source>
</reference>
<evidence type="ECO:0000256" key="4">
    <source>
        <dbReference type="ARBA" id="ARBA00021948"/>
    </source>
</evidence>
<name>A0ABM7RJ56_9BACT</name>
<evidence type="ECO:0000256" key="7">
    <source>
        <dbReference type="ARBA" id="ARBA00033711"/>
    </source>
</evidence>
<evidence type="ECO:0000256" key="2">
    <source>
        <dbReference type="ARBA" id="ARBA00009997"/>
    </source>
</evidence>
<comment type="similarity">
    <text evidence="2">Belongs to the ComB family.</text>
</comment>
<accession>A0ABM7RJ56</accession>
<evidence type="ECO:0000256" key="3">
    <source>
        <dbReference type="ARBA" id="ARBA00012953"/>
    </source>
</evidence>